<dbReference type="Pfam" id="PF07715">
    <property type="entry name" value="Plug"/>
    <property type="match status" value="1"/>
</dbReference>
<evidence type="ECO:0000256" key="2">
    <source>
        <dbReference type="ARBA" id="ARBA00022448"/>
    </source>
</evidence>
<dbReference type="InterPro" id="IPR039426">
    <property type="entry name" value="TonB-dep_rcpt-like"/>
</dbReference>
<dbReference type="InterPro" id="IPR036942">
    <property type="entry name" value="Beta-barrel_TonB_sf"/>
</dbReference>
<feature type="compositionally biased region" description="Polar residues" evidence="13">
    <location>
        <begin position="70"/>
        <end position="86"/>
    </location>
</feature>
<evidence type="ECO:0000256" key="9">
    <source>
        <dbReference type="ARBA" id="ARBA00023237"/>
    </source>
</evidence>
<keyword evidence="3 10" id="KW-1134">Transmembrane beta strand</keyword>
<dbReference type="PATRIC" id="fig|1095749.3.peg.1454"/>
<dbReference type="Pfam" id="PF00593">
    <property type="entry name" value="TonB_dep_Rec_b-barrel"/>
    <property type="match status" value="1"/>
</dbReference>
<keyword evidence="18" id="KW-1185">Reference proteome</keyword>
<comment type="caution">
    <text evidence="17">The sequence shown here is derived from an EMBL/GenBank/DDBJ whole genome shotgun (WGS) entry which is preliminary data.</text>
</comment>
<feature type="signal peptide" evidence="14">
    <location>
        <begin position="1"/>
        <end position="20"/>
    </location>
</feature>
<dbReference type="SUPFAM" id="SSF56935">
    <property type="entry name" value="Porins"/>
    <property type="match status" value="1"/>
</dbReference>
<dbReference type="eggNOG" id="COG4771">
    <property type="taxonomic scope" value="Bacteria"/>
</dbReference>
<reference evidence="17 18" key="1">
    <citation type="submission" date="2012-03" db="EMBL/GenBank/DDBJ databases">
        <authorList>
            <person name="Harkins D.M."/>
            <person name="Madupu R."/>
            <person name="Durkin A.S."/>
            <person name="Torralba M."/>
            <person name="Methe B."/>
            <person name="Sutton G.G."/>
            <person name="Nelson K.E."/>
        </authorList>
    </citation>
    <scope>NUCLEOTIDE SEQUENCE [LARGE SCALE GENOMIC DNA]</scope>
    <source>
        <strain evidence="17 18">CCUG 2042</strain>
    </source>
</reference>
<dbReference type="InterPro" id="IPR058134">
    <property type="entry name" value="PirA/FepA/PfeA"/>
</dbReference>
<dbReference type="Proteomes" id="UP000006457">
    <property type="component" value="Unassembled WGS sequence"/>
</dbReference>
<protein>
    <submittedName>
        <fullName evidence="17">Ferrienterobactin receptor</fullName>
    </submittedName>
</protein>
<evidence type="ECO:0000256" key="7">
    <source>
        <dbReference type="ARBA" id="ARBA00023077"/>
    </source>
</evidence>
<evidence type="ECO:0000256" key="6">
    <source>
        <dbReference type="ARBA" id="ARBA00023065"/>
    </source>
</evidence>
<name>I3DAQ3_9PAST</name>
<sequence length="727" mass="81358">MKLKKSVLMVLCALSPITYAETEDALEEIRITAENQLKQSLGVSTVQQRDIKAQGVVNDISEIVRKQPGVNLTGNSPSGQRGNNRQIDIRGMGPENTLILIDGRPVRSRASVRYSKRGERDTRGDSNWVPAEMIDRIEVFRGPAAAHYGDGAAGGVVNIITKKQFDKFSGSLDTLYNRSYHDEEGDSRRINLSVMGPLTEHWSYRIYGSYNKTDPDKWYINIIPIVQQAGQLPAGFTAGREGVKNRDFNGLLRYAPSEAHVFELEYGYSRQNNIYAGDSQLSNSSHSELGSSSENGGNVSDLIGRSTNIMQRENVALTYEGKWGNISNKTYLQHEWTSNQRLDEGISGAGEGAITQERRWIESKLRNFDLKTETFVELNTTMPQTLTLGLGYNEAHLNDPNIGRSSSYGIISKNTGTDSRYSTKRFSATLEDNIAITSDLVVVPGIFFEYHNVVGGSINPTLNLWYNLTDNLTLKTGIARAYKSPSIHQLAPNYRLYSRGGGYGNYRPCYVQGNEDLNAESSINSEIGLEYNNDKVNVSLTYFNNDYKNKVDVNHKVFGKVTSGTSTSYVFQYYNVPKALVRGLEGSVKWKVLERLSWNNNFTYMMKSLNKTTGEALSTIPKYTINSTLDWQITDKLRSHLAVTLYGRQHTKVLRGDGTDFVGGEDRAAYALWSWGAQYDMTKNIHLRTGVKNIFDKRLFRYSGNTSGANSYNEPGRSIYMGVGITF</sequence>
<dbReference type="RefSeq" id="WP_005761028.1">
    <property type="nucleotide sequence ID" value="NZ_AJSX01000034.1"/>
</dbReference>
<evidence type="ECO:0000256" key="3">
    <source>
        <dbReference type="ARBA" id="ARBA00022452"/>
    </source>
</evidence>
<evidence type="ECO:0000256" key="10">
    <source>
        <dbReference type="PROSITE-ProRule" id="PRU01360"/>
    </source>
</evidence>
<feature type="short sequence motif" description="TonB C-terminal box" evidence="11">
    <location>
        <begin position="710"/>
        <end position="727"/>
    </location>
</feature>
<feature type="region of interest" description="Disordered" evidence="13">
    <location>
        <begin position="68"/>
        <end position="89"/>
    </location>
</feature>
<evidence type="ECO:0000256" key="8">
    <source>
        <dbReference type="ARBA" id="ARBA00023136"/>
    </source>
</evidence>
<keyword evidence="7 12" id="KW-0798">TonB box</keyword>
<dbReference type="GO" id="GO:0044718">
    <property type="term" value="P:siderophore transmembrane transport"/>
    <property type="evidence" value="ECO:0007669"/>
    <property type="project" value="TreeGrafter"/>
</dbReference>
<dbReference type="OrthoDB" id="9764669at2"/>
<evidence type="ECO:0000256" key="11">
    <source>
        <dbReference type="PROSITE-ProRule" id="PRU10144"/>
    </source>
</evidence>
<dbReference type="GO" id="GO:0015344">
    <property type="term" value="F:siderophore uptake transmembrane transporter activity"/>
    <property type="evidence" value="ECO:0007669"/>
    <property type="project" value="TreeGrafter"/>
</dbReference>
<feature type="chain" id="PRO_5003670101" evidence="14">
    <location>
        <begin position="21"/>
        <end position="727"/>
    </location>
</feature>
<organism evidence="17 18">
    <name type="scientific">Pasteurella bettyae CCUG 2042</name>
    <dbReference type="NCBI Taxonomy" id="1095749"/>
    <lineage>
        <taxon>Bacteria</taxon>
        <taxon>Pseudomonadati</taxon>
        <taxon>Pseudomonadota</taxon>
        <taxon>Gammaproteobacteria</taxon>
        <taxon>Pasteurellales</taxon>
        <taxon>Pasteurellaceae</taxon>
        <taxon>Pasteurella</taxon>
    </lineage>
</organism>
<keyword evidence="4 10" id="KW-0812">Transmembrane</keyword>
<dbReference type="EMBL" id="AJSX01000034">
    <property type="protein sequence ID" value="EIJ68796.1"/>
    <property type="molecule type" value="Genomic_DNA"/>
</dbReference>
<dbReference type="NCBIfam" id="NF010048">
    <property type="entry name" value="PRK13524.1"/>
    <property type="match status" value="1"/>
</dbReference>
<dbReference type="PROSITE" id="PS01156">
    <property type="entry name" value="TONB_DEPENDENT_REC_2"/>
    <property type="match status" value="1"/>
</dbReference>
<gene>
    <name evidence="17" type="primary">fepA</name>
    <name evidence="17" type="ORF">HMPREF1052_1350</name>
</gene>
<evidence type="ECO:0000256" key="1">
    <source>
        <dbReference type="ARBA" id="ARBA00004571"/>
    </source>
</evidence>
<comment type="similarity">
    <text evidence="10 12">Belongs to the TonB-dependent receptor family.</text>
</comment>
<feature type="domain" description="TonB-dependent receptor-like beta-barrel" evidence="15">
    <location>
        <begin position="262"/>
        <end position="694"/>
    </location>
</feature>
<evidence type="ECO:0000313" key="17">
    <source>
        <dbReference type="EMBL" id="EIJ68796.1"/>
    </source>
</evidence>
<feature type="compositionally biased region" description="Low complexity" evidence="13">
    <location>
        <begin position="279"/>
        <end position="300"/>
    </location>
</feature>
<dbReference type="InterPro" id="IPR000531">
    <property type="entry name" value="Beta-barrel_TonB"/>
</dbReference>
<keyword evidence="17" id="KW-0675">Receptor</keyword>
<evidence type="ECO:0000256" key="4">
    <source>
        <dbReference type="ARBA" id="ARBA00022692"/>
    </source>
</evidence>
<evidence type="ECO:0000256" key="5">
    <source>
        <dbReference type="ARBA" id="ARBA00022729"/>
    </source>
</evidence>
<keyword evidence="9 10" id="KW-0998">Cell outer membrane</keyword>
<evidence type="ECO:0000256" key="13">
    <source>
        <dbReference type="SAM" id="MobiDB-lite"/>
    </source>
</evidence>
<dbReference type="PROSITE" id="PS52016">
    <property type="entry name" value="TONB_DEPENDENT_REC_3"/>
    <property type="match status" value="1"/>
</dbReference>
<dbReference type="Gene3D" id="2.40.170.20">
    <property type="entry name" value="TonB-dependent receptor, beta-barrel domain"/>
    <property type="match status" value="1"/>
</dbReference>
<dbReference type="AlphaFoldDB" id="I3DAQ3"/>
<dbReference type="PANTHER" id="PTHR30069">
    <property type="entry name" value="TONB-DEPENDENT OUTER MEMBRANE RECEPTOR"/>
    <property type="match status" value="1"/>
</dbReference>
<evidence type="ECO:0000256" key="14">
    <source>
        <dbReference type="SAM" id="SignalP"/>
    </source>
</evidence>
<evidence type="ECO:0000256" key="12">
    <source>
        <dbReference type="RuleBase" id="RU003357"/>
    </source>
</evidence>
<feature type="domain" description="TonB-dependent receptor plug" evidence="16">
    <location>
        <begin position="41"/>
        <end position="156"/>
    </location>
</feature>
<evidence type="ECO:0000259" key="16">
    <source>
        <dbReference type="Pfam" id="PF07715"/>
    </source>
</evidence>
<dbReference type="Gene3D" id="2.170.130.10">
    <property type="entry name" value="TonB-dependent receptor, plug domain"/>
    <property type="match status" value="1"/>
</dbReference>
<evidence type="ECO:0000259" key="15">
    <source>
        <dbReference type="Pfam" id="PF00593"/>
    </source>
</evidence>
<dbReference type="NCBIfam" id="NF010051">
    <property type="entry name" value="PRK13528.1"/>
    <property type="match status" value="1"/>
</dbReference>
<dbReference type="InterPro" id="IPR037066">
    <property type="entry name" value="Plug_dom_sf"/>
</dbReference>
<evidence type="ECO:0000313" key="18">
    <source>
        <dbReference type="Proteomes" id="UP000006457"/>
    </source>
</evidence>
<keyword evidence="2 10" id="KW-0813">Transport</keyword>
<comment type="subcellular location">
    <subcellularLocation>
        <location evidence="1 10">Cell outer membrane</location>
        <topology evidence="1 10">Multi-pass membrane protein</topology>
    </subcellularLocation>
</comment>
<keyword evidence="5 14" id="KW-0732">Signal</keyword>
<dbReference type="GO" id="GO:0009279">
    <property type="term" value="C:cell outer membrane"/>
    <property type="evidence" value="ECO:0007669"/>
    <property type="project" value="UniProtKB-SubCell"/>
</dbReference>
<proteinExistence type="inferred from homology"/>
<keyword evidence="6" id="KW-0406">Ion transport</keyword>
<dbReference type="PANTHER" id="PTHR30069:SF53">
    <property type="entry name" value="COLICIN I RECEPTOR-RELATED"/>
    <property type="match status" value="1"/>
</dbReference>
<dbReference type="CDD" id="cd01347">
    <property type="entry name" value="ligand_gated_channel"/>
    <property type="match status" value="1"/>
</dbReference>
<accession>I3DAQ3</accession>
<dbReference type="InterPro" id="IPR010917">
    <property type="entry name" value="TonB_rcpt_CS"/>
</dbReference>
<dbReference type="InterPro" id="IPR012910">
    <property type="entry name" value="Plug_dom"/>
</dbReference>
<feature type="region of interest" description="Disordered" evidence="13">
    <location>
        <begin position="279"/>
        <end position="302"/>
    </location>
</feature>
<keyword evidence="8 10" id="KW-0472">Membrane</keyword>